<keyword evidence="2" id="KW-0812">Transmembrane</keyword>
<dbReference type="OrthoDB" id="286301at2759"/>
<dbReference type="Gene3D" id="2.30.180.10">
    <property type="entry name" value="FAS1 domain"/>
    <property type="match status" value="2"/>
</dbReference>
<dbReference type="InterPro" id="IPR000782">
    <property type="entry name" value="FAS1_domain"/>
</dbReference>
<feature type="chain" id="PRO_5040223726" description="FAS1 domain-containing protein" evidence="3">
    <location>
        <begin position="20"/>
        <end position="815"/>
    </location>
</feature>
<dbReference type="GeneID" id="70232553"/>
<reference evidence="5" key="2">
    <citation type="submission" date="2021-01" db="EMBL/GenBank/DDBJ databases">
        <authorList>
            <person name="Schikora-Tamarit M.A."/>
        </authorList>
    </citation>
    <scope>NUCLEOTIDE SEQUENCE</scope>
    <source>
        <strain evidence="5">CBS6075</strain>
    </source>
</reference>
<dbReference type="SUPFAM" id="SSF82153">
    <property type="entry name" value="FAS1 domain"/>
    <property type="match status" value="4"/>
</dbReference>
<name>A0A9P8PGI7_9ASCO</name>
<dbReference type="Pfam" id="PF02469">
    <property type="entry name" value="Fasciclin"/>
    <property type="match status" value="2"/>
</dbReference>
<proteinExistence type="predicted"/>
<keyword evidence="6" id="KW-1185">Reference proteome</keyword>
<accession>A0A9P8PGI7</accession>
<feature type="region of interest" description="Disordered" evidence="1">
    <location>
        <begin position="762"/>
        <end position="815"/>
    </location>
</feature>
<protein>
    <recommendedName>
        <fullName evidence="4">FAS1 domain-containing protein</fullName>
    </recommendedName>
</protein>
<feature type="transmembrane region" description="Helical" evidence="2">
    <location>
        <begin position="731"/>
        <end position="758"/>
    </location>
</feature>
<comment type="caution">
    <text evidence="5">The sequence shown here is derived from an EMBL/GenBank/DDBJ whole genome shotgun (WGS) entry which is preliminary data.</text>
</comment>
<evidence type="ECO:0000313" key="5">
    <source>
        <dbReference type="EMBL" id="KAH3670874.1"/>
    </source>
</evidence>
<evidence type="ECO:0000256" key="2">
    <source>
        <dbReference type="SAM" id="Phobius"/>
    </source>
</evidence>
<feature type="compositionally biased region" description="Polar residues" evidence="1">
    <location>
        <begin position="782"/>
        <end position="815"/>
    </location>
</feature>
<feature type="domain" description="FAS1" evidence="4">
    <location>
        <begin position="163"/>
        <end position="311"/>
    </location>
</feature>
<feature type="signal peptide" evidence="3">
    <location>
        <begin position="1"/>
        <end position="19"/>
    </location>
</feature>
<feature type="domain" description="FAS1" evidence="4">
    <location>
        <begin position="37"/>
        <end position="170"/>
    </location>
</feature>
<reference evidence="5" key="1">
    <citation type="journal article" date="2021" name="Open Biol.">
        <title>Shared evolutionary footprints suggest mitochondrial oxidative damage underlies multiple complex I losses in fungi.</title>
        <authorList>
            <person name="Schikora-Tamarit M.A."/>
            <person name="Marcet-Houben M."/>
            <person name="Nosek J."/>
            <person name="Gabaldon T."/>
        </authorList>
    </citation>
    <scope>NUCLEOTIDE SEQUENCE</scope>
    <source>
        <strain evidence="5">CBS6075</strain>
    </source>
</reference>
<dbReference type="SMART" id="SM00554">
    <property type="entry name" value="FAS1"/>
    <property type="match status" value="2"/>
</dbReference>
<evidence type="ECO:0000259" key="4">
    <source>
        <dbReference type="PROSITE" id="PS50213"/>
    </source>
</evidence>
<dbReference type="InterPro" id="IPR050904">
    <property type="entry name" value="Adhesion/Biosynth-related"/>
</dbReference>
<gene>
    <name evidence="5" type="ORF">OGAPHI_000585</name>
</gene>
<dbReference type="EMBL" id="JAEUBE010000084">
    <property type="protein sequence ID" value="KAH3670874.1"/>
    <property type="molecule type" value="Genomic_DNA"/>
</dbReference>
<sequence>MLICLWQAVFGLFYVAVWASALAPDLPNNGDDDTPPTTRIIDVLSDNANFSKLLLSLQRSDLVDYVNGLENITFLAPLNSAFDPDQLYVRLDQESVLRYFIDKPVDSALVRGLELYYTLFLEDSVLKDGVQSPILLDNRDDLFLADNSIVVSEDHAGSVNSVVLGISSFLEPHVSLCEFFQSVEEADPVFEEYQTLATLFASNDFCSSHKLTNMTVLLPSDEALNLNEIELAYLNTEFGLQDKNALLSSFVLPQIIGGRLSPPVKTRNLHKRKVQVSSNGEGSYIVVDGTNSSFSNYLLSDGIVHLYDSVIFDDARPVFTPRKYLLGLNLESSVNEVDFRKLSDLIDDPELNQTIFVLPTTELAESKNTLLYHFSSEKLDLKESKLVDSKYCSNSVLGHCQKLKIITHGDQVLINHNVLVTSQKIEVGNTNIYFIDDNLSLPLPFETAVSPFLRCAKSLQFLKDFDFLHFKSNDGLGYTIFLPNADAWDTLDLVLDYLSENPETLREVIGNMIVNGLIYDDFEGQKTVTTILGEELILRRDGDIFINDTQAEISLELEVLFDKGVGHPIKTVVFPSSVQIGVQELLTTVDSEEFLKVLSLIGLDKLVNQGYSFIIPTSKSLQLGNFTVDRGSVQKLADFAKLHVLPPGSIQKMIDCEDTIPTMLDSANLTCRELTSGVSMLSIQGGNDHEVRLLRKGLSIDGSAGIVFVDRAIDPSWLDSSNGPIHLHLPFVAGLVGVIIGMFVLAAITSCCLVFSVGKQSSSSPTARSETTPLLQPHASLESHSQQPKSQSNDQFATYYSTHSSSQPINVEPSS</sequence>
<dbReference type="Proteomes" id="UP000769157">
    <property type="component" value="Unassembled WGS sequence"/>
</dbReference>
<feature type="domain" description="FAS1" evidence="4">
    <location>
        <begin position="436"/>
        <end position="573"/>
    </location>
</feature>
<dbReference type="AlphaFoldDB" id="A0A9P8PGI7"/>
<evidence type="ECO:0000313" key="6">
    <source>
        <dbReference type="Proteomes" id="UP000769157"/>
    </source>
</evidence>
<keyword evidence="2" id="KW-0472">Membrane</keyword>
<dbReference type="PROSITE" id="PS50213">
    <property type="entry name" value="FAS1"/>
    <property type="match status" value="3"/>
</dbReference>
<dbReference type="PANTHER" id="PTHR10900:SF77">
    <property type="entry name" value="FI19380P1"/>
    <property type="match status" value="1"/>
</dbReference>
<dbReference type="PANTHER" id="PTHR10900">
    <property type="entry name" value="PERIOSTIN-RELATED"/>
    <property type="match status" value="1"/>
</dbReference>
<dbReference type="RefSeq" id="XP_046064242.1">
    <property type="nucleotide sequence ID" value="XM_046207095.1"/>
</dbReference>
<dbReference type="InterPro" id="IPR036378">
    <property type="entry name" value="FAS1_dom_sf"/>
</dbReference>
<keyword evidence="3" id="KW-0732">Signal</keyword>
<keyword evidence="2" id="KW-1133">Transmembrane helix</keyword>
<feature type="compositionally biased region" description="Polar residues" evidence="1">
    <location>
        <begin position="762"/>
        <end position="774"/>
    </location>
</feature>
<organism evidence="5 6">
    <name type="scientific">Ogataea philodendri</name>
    <dbReference type="NCBI Taxonomy" id="1378263"/>
    <lineage>
        <taxon>Eukaryota</taxon>
        <taxon>Fungi</taxon>
        <taxon>Dikarya</taxon>
        <taxon>Ascomycota</taxon>
        <taxon>Saccharomycotina</taxon>
        <taxon>Pichiomycetes</taxon>
        <taxon>Pichiales</taxon>
        <taxon>Pichiaceae</taxon>
        <taxon>Ogataea</taxon>
    </lineage>
</organism>
<evidence type="ECO:0000256" key="3">
    <source>
        <dbReference type="SAM" id="SignalP"/>
    </source>
</evidence>
<evidence type="ECO:0000256" key="1">
    <source>
        <dbReference type="SAM" id="MobiDB-lite"/>
    </source>
</evidence>